<evidence type="ECO:0000313" key="4">
    <source>
        <dbReference type="Proteomes" id="UP000008461"/>
    </source>
</evidence>
<dbReference type="eggNOG" id="COG1664">
    <property type="taxonomic scope" value="Bacteria"/>
</dbReference>
<dbReference type="RefSeq" id="WP_013763441.1">
    <property type="nucleotide sequence ID" value="NC_015510.1"/>
</dbReference>
<dbReference type="Proteomes" id="UP000008461">
    <property type="component" value="Chromosome"/>
</dbReference>
<dbReference type="InterPro" id="IPR007607">
    <property type="entry name" value="BacA/B"/>
</dbReference>
<gene>
    <name evidence="3" type="ordered locus">Halhy_0985</name>
</gene>
<evidence type="ECO:0000256" key="2">
    <source>
        <dbReference type="SAM" id="MobiDB-lite"/>
    </source>
</evidence>
<dbReference type="STRING" id="760192.Halhy_0985"/>
<reference key="2">
    <citation type="submission" date="2011-04" db="EMBL/GenBank/DDBJ databases">
        <title>Complete sequence of chromosome of Haliscomenobacter hydrossis DSM 1100.</title>
        <authorList>
            <consortium name="US DOE Joint Genome Institute (JGI-PGF)"/>
            <person name="Lucas S."/>
            <person name="Han J."/>
            <person name="Lapidus A."/>
            <person name="Bruce D."/>
            <person name="Goodwin L."/>
            <person name="Pitluck S."/>
            <person name="Peters L."/>
            <person name="Kyrpides N."/>
            <person name="Mavromatis K."/>
            <person name="Ivanova N."/>
            <person name="Ovchinnikova G."/>
            <person name="Pagani I."/>
            <person name="Daligault H."/>
            <person name="Detter J.C."/>
            <person name="Han C."/>
            <person name="Land M."/>
            <person name="Hauser L."/>
            <person name="Markowitz V."/>
            <person name="Cheng J.-F."/>
            <person name="Hugenholtz P."/>
            <person name="Woyke T."/>
            <person name="Wu D."/>
            <person name="Verbarg S."/>
            <person name="Frueling A."/>
            <person name="Brambilla E."/>
            <person name="Klenk H.-P."/>
            <person name="Eisen J.A."/>
        </authorList>
    </citation>
    <scope>NUCLEOTIDE SEQUENCE</scope>
    <source>
        <strain>DSM 1100</strain>
    </source>
</reference>
<dbReference type="PANTHER" id="PTHR35024">
    <property type="entry name" value="HYPOTHETICAL CYTOSOLIC PROTEIN"/>
    <property type="match status" value="1"/>
</dbReference>
<sequence>MSTAISKVRKETPSISYSNNSPSDGFSSCVIAQGTKIEGNFQSGENVRLDGTVVGEFSCDKKLVVGKDGKVEGSIRARDAMIMGFVSGDVEVSGLLQLDKTAVVTGNITAGNLAIEDGARFDGFCKMAK</sequence>
<dbReference type="PANTHER" id="PTHR35024:SF4">
    <property type="entry name" value="POLYMER-FORMING CYTOSKELETAL PROTEIN"/>
    <property type="match status" value="1"/>
</dbReference>
<dbReference type="Pfam" id="PF04519">
    <property type="entry name" value="Bactofilin"/>
    <property type="match status" value="1"/>
</dbReference>
<dbReference type="AlphaFoldDB" id="F4KP90"/>
<feature type="compositionally biased region" description="Polar residues" evidence="2">
    <location>
        <begin position="13"/>
        <end position="25"/>
    </location>
</feature>
<protein>
    <recommendedName>
        <fullName evidence="5">Integral membrane protein CcmA involved in cell shape determination</fullName>
    </recommendedName>
</protein>
<evidence type="ECO:0008006" key="5">
    <source>
        <dbReference type="Google" id="ProtNLM"/>
    </source>
</evidence>
<dbReference type="OrthoDB" id="5432602at2"/>
<accession>F4KP90</accession>
<name>F4KP90_HALH1</name>
<evidence type="ECO:0000313" key="3">
    <source>
        <dbReference type="EMBL" id="AEE48884.1"/>
    </source>
</evidence>
<comment type="similarity">
    <text evidence="1">Belongs to the bactofilin family.</text>
</comment>
<keyword evidence="4" id="KW-1185">Reference proteome</keyword>
<feature type="region of interest" description="Disordered" evidence="2">
    <location>
        <begin position="1"/>
        <end position="25"/>
    </location>
</feature>
<dbReference type="EMBL" id="CP002691">
    <property type="protein sequence ID" value="AEE48884.1"/>
    <property type="molecule type" value="Genomic_DNA"/>
</dbReference>
<evidence type="ECO:0000256" key="1">
    <source>
        <dbReference type="ARBA" id="ARBA00044755"/>
    </source>
</evidence>
<proteinExistence type="inferred from homology"/>
<dbReference type="KEGG" id="hhy:Halhy_0985"/>
<reference evidence="3 4" key="1">
    <citation type="journal article" date="2011" name="Stand. Genomic Sci.">
        <title>Complete genome sequence of Haliscomenobacter hydrossis type strain (O).</title>
        <authorList>
            <consortium name="US DOE Joint Genome Institute (JGI-PGF)"/>
            <person name="Daligault H."/>
            <person name="Lapidus A."/>
            <person name="Zeytun A."/>
            <person name="Nolan M."/>
            <person name="Lucas S."/>
            <person name="Del Rio T.G."/>
            <person name="Tice H."/>
            <person name="Cheng J.F."/>
            <person name="Tapia R."/>
            <person name="Han C."/>
            <person name="Goodwin L."/>
            <person name="Pitluck S."/>
            <person name="Liolios K."/>
            <person name="Pagani I."/>
            <person name="Ivanova N."/>
            <person name="Huntemann M."/>
            <person name="Mavromatis K."/>
            <person name="Mikhailova N."/>
            <person name="Pati A."/>
            <person name="Chen A."/>
            <person name="Palaniappan K."/>
            <person name="Land M."/>
            <person name="Hauser L."/>
            <person name="Brambilla E.M."/>
            <person name="Rohde M."/>
            <person name="Verbarg S."/>
            <person name="Goker M."/>
            <person name="Bristow J."/>
            <person name="Eisen J.A."/>
            <person name="Markowitz V."/>
            <person name="Hugenholtz P."/>
            <person name="Kyrpides N.C."/>
            <person name="Klenk H.P."/>
            <person name="Woyke T."/>
        </authorList>
    </citation>
    <scope>NUCLEOTIDE SEQUENCE [LARGE SCALE GENOMIC DNA]</scope>
    <source>
        <strain evidence="4">ATCC 27775 / DSM 1100 / LMG 10767 / O</strain>
    </source>
</reference>
<organism evidence="3 4">
    <name type="scientific">Haliscomenobacter hydrossis (strain ATCC 27775 / DSM 1100 / LMG 10767 / O)</name>
    <dbReference type="NCBI Taxonomy" id="760192"/>
    <lineage>
        <taxon>Bacteria</taxon>
        <taxon>Pseudomonadati</taxon>
        <taxon>Bacteroidota</taxon>
        <taxon>Saprospiria</taxon>
        <taxon>Saprospirales</taxon>
        <taxon>Haliscomenobacteraceae</taxon>
        <taxon>Haliscomenobacter</taxon>
    </lineage>
</organism>
<dbReference type="HOGENOM" id="CLU_072799_4_3_10"/>